<organism evidence="1 2">
    <name type="scientific">Peloplasma aerotolerans</name>
    <dbReference type="NCBI Taxonomy" id="3044389"/>
    <lineage>
        <taxon>Bacteria</taxon>
        <taxon>Bacillati</taxon>
        <taxon>Mycoplasmatota</taxon>
        <taxon>Mollicutes</taxon>
        <taxon>Acholeplasmatales</taxon>
        <taxon>Acholeplasmataceae</taxon>
        <taxon>Peloplasma</taxon>
    </lineage>
</organism>
<dbReference type="RefSeq" id="WP_282839822.1">
    <property type="nucleotide sequence ID" value="NZ_JASCXW010000026.1"/>
</dbReference>
<comment type="caution">
    <text evidence="1">The sequence shown here is derived from an EMBL/GenBank/DDBJ whole genome shotgun (WGS) entry which is preliminary data.</text>
</comment>
<keyword evidence="2" id="KW-1185">Reference proteome</keyword>
<gene>
    <name evidence="1" type="ORF">QJ521_07420</name>
</gene>
<proteinExistence type="predicted"/>
<name>A0AAW6U6B1_9MOLU</name>
<evidence type="ECO:0000313" key="1">
    <source>
        <dbReference type="EMBL" id="MDI6453390.1"/>
    </source>
</evidence>
<sequence length="413" mass="47825">MDQVKRFDLDKKPVKEKFFLTPLAYLLSFPTVWKRKLIVNKVNMKGLKPPYILLATHHAFIDFKVTTAAIFPRRANYIVAIDGFIGREWLLRNVGAICKRKFTNDLKLFKQIKYSLEELKNIVAIYPEARYTLVGTTAILPDSLAKMVKVLKQPVAVLNMHGNYLTQPQWNLAMRKVPLAADLTQIITKDEIKVLSVDEINRRIHDAFVYDEYQWQKDHQIKIDFANRAKGLHQVLYQCPSCLAESQMDSDKDQLWCNACGKSYTMDVYGQLKANQGVTEFSHIPDWYEFERSQVSKQIEEKTYAIEDEVRIEALPNAKGYMPLGKGKLIHDLNGFRVEGDELGKPLLIVKEPLAMYSLHIEYDYLGKGDCIDISTLDNSYYIYPLNHKNIVTKMHFATEELYKIEKEKLQNS</sequence>
<dbReference type="EMBL" id="JASCXW010000026">
    <property type="protein sequence ID" value="MDI6453390.1"/>
    <property type="molecule type" value="Genomic_DNA"/>
</dbReference>
<dbReference type="Proteomes" id="UP001431532">
    <property type="component" value="Unassembled WGS sequence"/>
</dbReference>
<evidence type="ECO:0008006" key="3">
    <source>
        <dbReference type="Google" id="ProtNLM"/>
    </source>
</evidence>
<reference evidence="1" key="1">
    <citation type="submission" date="2023-05" db="EMBL/GenBank/DDBJ databases">
        <title>Mariniplasma microaerophilum sp. nov., a novel anaerobic mollicute isolated from terrestrial mud volcano, Taman Peninsula, Russia.</title>
        <authorList>
            <person name="Khomyakova M.A."/>
            <person name="Merkel A.Y."/>
            <person name="Slobodkin A.I."/>
        </authorList>
    </citation>
    <scope>NUCLEOTIDE SEQUENCE</scope>
    <source>
        <strain evidence="1">M4Ah</strain>
    </source>
</reference>
<dbReference type="AlphaFoldDB" id="A0AAW6U6B1"/>
<protein>
    <recommendedName>
        <fullName evidence="3">Phospholipid/glycerol acyltransferase domain-containing protein</fullName>
    </recommendedName>
</protein>
<evidence type="ECO:0000313" key="2">
    <source>
        <dbReference type="Proteomes" id="UP001431532"/>
    </source>
</evidence>
<accession>A0AAW6U6B1</accession>